<gene>
    <name evidence="2" type="ORF">M0R88_12545</name>
</gene>
<sequence>MTVRLVLAVALAAALIAAATPAIDSARTTRTERLAERDVDRVAEAATTLATEESPGARRTLAVSLPARSPTAAAVVVAIGGVEGGERVEDSPRRDVLAFSVAGGPRRVRRVGTDLRVSRGGAVAGSDAAALVLRGGETYTVTLRLRRVDGRRTVVVSVERE</sequence>
<evidence type="ECO:0000313" key="2">
    <source>
        <dbReference type="EMBL" id="UPV99350.1"/>
    </source>
</evidence>
<dbReference type="AlphaFoldDB" id="A0A8U0IF69"/>
<dbReference type="Pfam" id="PF23993">
    <property type="entry name" value="DUF7311"/>
    <property type="match status" value="1"/>
</dbReference>
<accession>A0A8U0IF69</accession>
<dbReference type="Proteomes" id="UP000830434">
    <property type="component" value="Chromosome"/>
</dbReference>
<dbReference type="GeneID" id="72190698"/>
<dbReference type="InterPro" id="IPR055735">
    <property type="entry name" value="DUF7311"/>
</dbReference>
<evidence type="ECO:0000313" key="3">
    <source>
        <dbReference type="Proteomes" id="UP000830434"/>
    </source>
</evidence>
<dbReference type="KEGG" id="haxz:M0R88_12545"/>
<feature type="domain" description="DUF7311" evidence="1">
    <location>
        <begin position="3"/>
        <end position="156"/>
    </location>
</feature>
<protein>
    <recommendedName>
        <fullName evidence="1">DUF7311 domain-containing protein</fullName>
    </recommendedName>
</protein>
<dbReference type="EMBL" id="CP096658">
    <property type="protein sequence ID" value="UPV99350.1"/>
    <property type="molecule type" value="Genomic_DNA"/>
</dbReference>
<evidence type="ECO:0000259" key="1">
    <source>
        <dbReference type="Pfam" id="PF23993"/>
    </source>
</evidence>
<proteinExistence type="predicted"/>
<dbReference type="RefSeq" id="WP_248653846.1">
    <property type="nucleotide sequence ID" value="NZ_CP096658.1"/>
</dbReference>
<organism evidence="2 3">
    <name type="scientific">Halorussus gelatinilyticus</name>
    <dbReference type="NCBI Taxonomy" id="2937524"/>
    <lineage>
        <taxon>Archaea</taxon>
        <taxon>Methanobacteriati</taxon>
        <taxon>Methanobacteriota</taxon>
        <taxon>Stenosarchaea group</taxon>
        <taxon>Halobacteria</taxon>
        <taxon>Halobacteriales</taxon>
        <taxon>Haladaptataceae</taxon>
        <taxon>Halorussus</taxon>
    </lineage>
</organism>
<keyword evidence="3" id="KW-1185">Reference proteome</keyword>
<name>A0A8U0IF69_9EURY</name>
<reference evidence="2" key="1">
    <citation type="submission" date="2022-04" db="EMBL/GenBank/DDBJ databases">
        <title>Diverse halophilic archaea isolated from saline environments.</title>
        <authorList>
            <person name="Cui H.-L."/>
        </authorList>
    </citation>
    <scope>NUCLEOTIDE SEQUENCE</scope>
    <source>
        <strain evidence="2">XZYJT40</strain>
    </source>
</reference>